<protein>
    <submittedName>
        <fullName evidence="3">Uncharacterized protein</fullName>
    </submittedName>
</protein>
<evidence type="ECO:0000256" key="1">
    <source>
        <dbReference type="ARBA" id="ARBA00023117"/>
    </source>
</evidence>
<dbReference type="SUPFAM" id="SSF47370">
    <property type="entry name" value="Bromodomain"/>
    <property type="match status" value="1"/>
</dbReference>
<keyword evidence="4" id="KW-1185">Reference proteome</keyword>
<feature type="region of interest" description="Disordered" evidence="2">
    <location>
        <begin position="35"/>
        <end position="115"/>
    </location>
</feature>
<accession>A0ABR2KBB4</accession>
<comment type="caution">
    <text evidence="3">The sequence shown here is derived from an EMBL/GenBank/DDBJ whole genome shotgun (WGS) entry which is preliminary data.</text>
</comment>
<dbReference type="InterPro" id="IPR036427">
    <property type="entry name" value="Bromodomain-like_sf"/>
</dbReference>
<dbReference type="Proteomes" id="UP001470230">
    <property type="component" value="Unassembled WGS sequence"/>
</dbReference>
<name>A0ABR2KBB4_9EUKA</name>
<dbReference type="EMBL" id="JAPFFF010000006">
    <property type="protein sequence ID" value="KAK8888401.1"/>
    <property type="molecule type" value="Genomic_DNA"/>
</dbReference>
<gene>
    <name evidence="3" type="ORF">M9Y10_039471</name>
</gene>
<evidence type="ECO:0000313" key="4">
    <source>
        <dbReference type="Proteomes" id="UP001470230"/>
    </source>
</evidence>
<evidence type="ECO:0000313" key="3">
    <source>
        <dbReference type="EMBL" id="KAK8888401.1"/>
    </source>
</evidence>
<evidence type="ECO:0000256" key="2">
    <source>
        <dbReference type="SAM" id="MobiDB-lite"/>
    </source>
</evidence>
<feature type="compositionally biased region" description="Low complexity" evidence="2">
    <location>
        <begin position="40"/>
        <end position="49"/>
    </location>
</feature>
<sequence length="305" mass="35856">MSLRFVFEPPPRIKLIRHQTINFFVGEPHIRFYKVKRSSAVKSESSSLLYEREREKDRDRERSKERSRDRDKERDRDRDKERDRDRDKERDISRESRSLDSEKKKAQRQKPTSYVDKSFNGCNELLQSIRSKKKLKNLFDLIGPEPSLTQIETNLLNCSYNSIDEFFRDLLDFFVCAVESYIRDPETEKSAQHFIQTIEQTQKKMITKRSTVSFSELNHQFQKFVDVKVPLPKQSDSSSTSSSTSSRNLEKIAQDLNKLDSKKKLKAEWIIRIQCPSLPYYSSGIDLLLLPDSAIDSLVELINSE</sequence>
<feature type="compositionally biased region" description="Basic and acidic residues" evidence="2">
    <location>
        <begin position="50"/>
        <end position="104"/>
    </location>
</feature>
<keyword evidence="1" id="KW-0103">Bromodomain</keyword>
<organism evidence="3 4">
    <name type="scientific">Tritrichomonas musculus</name>
    <dbReference type="NCBI Taxonomy" id="1915356"/>
    <lineage>
        <taxon>Eukaryota</taxon>
        <taxon>Metamonada</taxon>
        <taxon>Parabasalia</taxon>
        <taxon>Tritrichomonadida</taxon>
        <taxon>Tritrichomonadidae</taxon>
        <taxon>Tritrichomonas</taxon>
    </lineage>
</organism>
<proteinExistence type="predicted"/>
<reference evidence="3 4" key="1">
    <citation type="submission" date="2024-04" db="EMBL/GenBank/DDBJ databases">
        <title>Tritrichomonas musculus Genome.</title>
        <authorList>
            <person name="Alves-Ferreira E."/>
            <person name="Grigg M."/>
            <person name="Lorenzi H."/>
            <person name="Galac M."/>
        </authorList>
    </citation>
    <scope>NUCLEOTIDE SEQUENCE [LARGE SCALE GENOMIC DNA]</scope>
    <source>
        <strain evidence="3 4">EAF2021</strain>
    </source>
</reference>